<protein>
    <submittedName>
        <fullName evidence="2">Uncharacterized protein</fullName>
    </submittedName>
</protein>
<reference evidence="2 3" key="1">
    <citation type="submission" date="2023-02" db="EMBL/GenBank/DDBJ databases">
        <title>Bacterial whole genomic sequence of Curvibacter sp. HBC61.</title>
        <authorList>
            <person name="Le V."/>
            <person name="Ko S.-R."/>
            <person name="Ahn C.-Y."/>
            <person name="Oh H.-M."/>
        </authorList>
    </citation>
    <scope>NUCLEOTIDE SEQUENCE [LARGE SCALE GENOMIC DNA]</scope>
    <source>
        <strain evidence="2 3">HBC61</strain>
    </source>
</reference>
<evidence type="ECO:0000256" key="1">
    <source>
        <dbReference type="SAM" id="MobiDB-lite"/>
    </source>
</evidence>
<keyword evidence="3" id="KW-1185">Reference proteome</keyword>
<evidence type="ECO:0000313" key="3">
    <source>
        <dbReference type="Proteomes" id="UP001528673"/>
    </source>
</evidence>
<feature type="region of interest" description="Disordered" evidence="1">
    <location>
        <begin position="1"/>
        <end position="99"/>
    </location>
</feature>
<evidence type="ECO:0000313" key="2">
    <source>
        <dbReference type="EMBL" id="MDD0839661.1"/>
    </source>
</evidence>
<dbReference type="Proteomes" id="UP001528673">
    <property type="component" value="Unassembled WGS sequence"/>
</dbReference>
<accession>A0ABT5N2B2</accession>
<proteinExistence type="predicted"/>
<dbReference type="EMBL" id="JAQSIP010000006">
    <property type="protein sequence ID" value="MDD0839661.1"/>
    <property type="molecule type" value="Genomic_DNA"/>
</dbReference>
<sequence length="99" mass="10569">MPFPFSADEPWAALTKTAPPLQPPSPHQPEFVSGRAANRSPHPLDFLAPAMQAAPPAPGQAPWKHVSWPWSRLGHASALGLGSSRPQPSTPPRSDDAPR</sequence>
<dbReference type="RefSeq" id="WP_273952131.1">
    <property type="nucleotide sequence ID" value="NZ_JAQSIP010000006.1"/>
</dbReference>
<comment type="caution">
    <text evidence="2">The sequence shown here is derived from an EMBL/GenBank/DDBJ whole genome shotgun (WGS) entry which is preliminary data.</text>
</comment>
<name>A0ABT5N2B2_9BURK</name>
<gene>
    <name evidence="2" type="ORF">PSQ40_13835</name>
</gene>
<organism evidence="2 3">
    <name type="scientific">Curvibacter cyanobacteriorum</name>
    <dbReference type="NCBI Taxonomy" id="3026422"/>
    <lineage>
        <taxon>Bacteria</taxon>
        <taxon>Pseudomonadati</taxon>
        <taxon>Pseudomonadota</taxon>
        <taxon>Betaproteobacteria</taxon>
        <taxon>Burkholderiales</taxon>
        <taxon>Comamonadaceae</taxon>
        <taxon>Curvibacter</taxon>
    </lineage>
</organism>